<organism evidence="1 2">
    <name type="scientific">Exophiala viscosa</name>
    <dbReference type="NCBI Taxonomy" id="2486360"/>
    <lineage>
        <taxon>Eukaryota</taxon>
        <taxon>Fungi</taxon>
        <taxon>Dikarya</taxon>
        <taxon>Ascomycota</taxon>
        <taxon>Pezizomycotina</taxon>
        <taxon>Eurotiomycetes</taxon>
        <taxon>Chaetothyriomycetidae</taxon>
        <taxon>Chaetothyriales</taxon>
        <taxon>Herpotrichiellaceae</taxon>
        <taxon>Exophiala</taxon>
    </lineage>
</organism>
<accession>A0AAN6DN82</accession>
<comment type="caution">
    <text evidence="1">The sequence shown here is derived from an EMBL/GenBank/DDBJ whole genome shotgun (WGS) entry which is preliminary data.</text>
</comment>
<proteinExistence type="predicted"/>
<dbReference type="Proteomes" id="UP001203852">
    <property type="component" value="Unassembled WGS sequence"/>
</dbReference>
<evidence type="ECO:0000313" key="1">
    <source>
        <dbReference type="EMBL" id="KAI1609554.1"/>
    </source>
</evidence>
<dbReference type="EMBL" id="MU404360">
    <property type="protein sequence ID" value="KAI1609554.1"/>
    <property type="molecule type" value="Genomic_DNA"/>
</dbReference>
<name>A0AAN6DN82_9EURO</name>
<reference evidence="1" key="1">
    <citation type="journal article" date="2022" name="bioRxiv">
        <title>Deciphering the potential niche of two novel black yeast fungi from a biological soil crust based on their genomes, phenotypes, and melanin regulation.</title>
        <authorList>
            <consortium name="DOE Joint Genome Institute"/>
            <person name="Carr E.C."/>
            <person name="Barton Q."/>
            <person name="Grambo S."/>
            <person name="Sullivan M."/>
            <person name="Renfro C.M."/>
            <person name="Kuo A."/>
            <person name="Pangilinan J."/>
            <person name="Lipzen A."/>
            <person name="Keymanesh K."/>
            <person name="Savage E."/>
            <person name="Barry K."/>
            <person name="Grigoriev I.V."/>
            <person name="Riekhof W.R."/>
            <person name="Harris S.S."/>
        </authorList>
    </citation>
    <scope>NUCLEOTIDE SEQUENCE</scope>
    <source>
        <strain evidence="1">JF 03-4F</strain>
    </source>
</reference>
<sequence>MAALSAVWELSRTTNNLIGISTGILQAATTDSVQPLALDACMKFGTTLPMSQNTRSNVEALCSAGHQNQVIEHLKIAVGDLKGDCGWQLCQNDAGLRFLGLAACLLTFDRWSAAQTLQELIIATAATTADRLLVPTARQFQDVLTSLQSRLGRSDFGKNVVGLEVFVARARKSSTYPHHVPSGATIKKLVEALSSLQRIGDERRHSLQIEVVHEESAWVIALVEWLLGEPPIVEYGGWSGPQGGPQVTVIPCDMEDDDSEDRLRITVRDQFDSILELVTAGATAHDFLGLIPVTMLGNTFVQRFGPRGSHLWLLAIEMISYGCSAVLKTVHKAKSDDINNSLDALPHGTTVKTSITYPLENEVLETMAHLLGLEPAVALKHQPPVRSMHWEALQQLGQGSESFRTLTLGAKKCIATIFTLSLFVLHGSPDPLFVVYDRGLTEWSSTCFPDQRLWAFLEDTIPVLIVDEEGFKQEKAITQSFDLSPFDLFRSALRLLGHDVDVPTPYQSGRPSETLAISSFSGQTVFPDVLHSLDLQPESRVRLFYLHGNILWKRTSTIR</sequence>
<protein>
    <submittedName>
        <fullName evidence="1">Uncharacterized protein</fullName>
    </submittedName>
</protein>
<evidence type="ECO:0000313" key="2">
    <source>
        <dbReference type="Proteomes" id="UP001203852"/>
    </source>
</evidence>
<gene>
    <name evidence="1" type="ORF">EDD36DRAFT_74469</name>
</gene>
<dbReference type="AlphaFoldDB" id="A0AAN6DN82"/>
<keyword evidence="2" id="KW-1185">Reference proteome</keyword>